<evidence type="ECO:0000313" key="3">
    <source>
        <dbReference type="Proteomes" id="UP000291404"/>
    </source>
</evidence>
<sequence>MYTIYSTQEESPNNSLDRLKGLESGPNAEGSWKRAPMGLITRAEMHEEPTAPLKQASSEEDGAKNLKAKNNTLHISEGGATRNNGGKRGRRKCIKS</sequence>
<evidence type="ECO:0000313" key="2">
    <source>
        <dbReference type="EMBL" id="TBU07584.1"/>
    </source>
</evidence>
<dbReference type="Proteomes" id="UP000291404">
    <property type="component" value="Unassembled WGS sequence"/>
</dbReference>
<reference evidence="2 3" key="1">
    <citation type="submission" date="2017-12" db="EMBL/GenBank/DDBJ databases">
        <authorList>
            <person name="Pombert J.-F."/>
            <person name="Haag K.L."/>
            <person name="Ebert D."/>
        </authorList>
    </citation>
    <scope>NUCLEOTIDE SEQUENCE [LARGE SCALE GENOMIC DNA]</scope>
    <source>
        <strain evidence="2">BE-OM-2</strain>
    </source>
</reference>
<dbReference type="EMBL" id="PITI01000255">
    <property type="protein sequence ID" value="TBU07584.1"/>
    <property type="molecule type" value="Genomic_DNA"/>
</dbReference>
<feature type="compositionally biased region" description="Polar residues" evidence="1">
    <location>
        <begin position="1"/>
        <end position="16"/>
    </location>
</feature>
<organism evidence="2 3">
    <name type="scientific">Hamiltosporidium magnivora</name>
    <dbReference type="NCBI Taxonomy" id="148818"/>
    <lineage>
        <taxon>Eukaryota</taxon>
        <taxon>Fungi</taxon>
        <taxon>Fungi incertae sedis</taxon>
        <taxon>Microsporidia</taxon>
        <taxon>Dubosqiidae</taxon>
        <taxon>Hamiltosporidium</taxon>
    </lineage>
</organism>
<accession>A0A4Q9LHP5</accession>
<gene>
    <name evidence="2" type="ORF">CWI36_0255p0020</name>
</gene>
<dbReference type="VEuPathDB" id="MicrosporidiaDB:CWI36_0255p0020"/>
<feature type="compositionally biased region" description="Basic residues" evidence="1">
    <location>
        <begin position="85"/>
        <end position="96"/>
    </location>
</feature>
<keyword evidence="3" id="KW-1185">Reference proteome</keyword>
<name>A0A4Q9LHP5_9MICR</name>
<proteinExistence type="predicted"/>
<comment type="caution">
    <text evidence="2">The sequence shown here is derived from an EMBL/GenBank/DDBJ whole genome shotgun (WGS) entry which is preliminary data.</text>
</comment>
<dbReference type="AlphaFoldDB" id="A0A4Q9LHP5"/>
<protein>
    <submittedName>
        <fullName evidence="2">Uncharacterized protein</fullName>
    </submittedName>
</protein>
<evidence type="ECO:0000256" key="1">
    <source>
        <dbReference type="SAM" id="MobiDB-lite"/>
    </source>
</evidence>
<feature type="region of interest" description="Disordered" evidence="1">
    <location>
        <begin position="1"/>
        <end position="96"/>
    </location>
</feature>